<sequence>MLVQMVHDDFVEQTVHCATNCRHKVQNFVTRSAALQAALDSADLSCNAPHSCNQFSAVLLGVSHSIPP</sequence>
<protein>
    <submittedName>
        <fullName evidence="1">Uncharacterized protein</fullName>
    </submittedName>
</protein>
<accession>A0A397NIL8</accession>
<dbReference type="Proteomes" id="UP000266568">
    <property type="component" value="Unassembled WGS sequence"/>
</dbReference>
<evidence type="ECO:0000313" key="2">
    <source>
        <dbReference type="Proteomes" id="UP000266568"/>
    </source>
</evidence>
<keyword evidence="2" id="KW-1185">Reference proteome</keyword>
<evidence type="ECO:0000313" key="1">
    <source>
        <dbReference type="EMBL" id="RIA37350.1"/>
    </source>
</evidence>
<proteinExistence type="predicted"/>
<dbReference type="EMBL" id="QXDC01000004">
    <property type="protein sequence ID" value="RIA37350.1"/>
    <property type="molecule type" value="Genomic_DNA"/>
</dbReference>
<name>A0A397NIL8_9SPHN</name>
<dbReference type="AlphaFoldDB" id="A0A397NIL8"/>
<comment type="caution">
    <text evidence="1">The sequence shown here is derived from an EMBL/GenBank/DDBJ whole genome shotgun (WGS) entry which is preliminary data.</text>
</comment>
<reference evidence="1 2" key="1">
    <citation type="submission" date="2018-08" db="EMBL/GenBank/DDBJ databases">
        <title>Genomic Encyclopedia of Type Strains, Phase IV (KMG-IV): sequencing the most valuable type-strain genomes for metagenomic binning, comparative biology and taxonomic classification.</title>
        <authorList>
            <person name="Goeker M."/>
        </authorList>
    </citation>
    <scope>NUCLEOTIDE SEQUENCE [LARGE SCALE GENOMIC DNA]</scope>
    <source>
        <strain evidence="1 2">DSM 25527</strain>
    </source>
</reference>
<gene>
    <name evidence="1" type="ORF">DFR49_3233</name>
</gene>
<organism evidence="1 2">
    <name type="scientific">Hephaestia caeni</name>
    <dbReference type="NCBI Taxonomy" id="645617"/>
    <lineage>
        <taxon>Bacteria</taxon>
        <taxon>Pseudomonadati</taxon>
        <taxon>Pseudomonadota</taxon>
        <taxon>Alphaproteobacteria</taxon>
        <taxon>Sphingomonadales</taxon>
        <taxon>Sphingomonadaceae</taxon>
        <taxon>Hephaestia</taxon>
    </lineage>
</organism>